<evidence type="ECO:0000259" key="7">
    <source>
        <dbReference type="Pfam" id="PF07881"/>
    </source>
</evidence>
<name>A0A3B0UEB7_9ZZZZ</name>
<dbReference type="InterPro" id="IPR004216">
    <property type="entry name" value="Fuc/Ara_isomerase_C"/>
</dbReference>
<evidence type="ECO:0000256" key="3">
    <source>
        <dbReference type="ARBA" id="ARBA00023211"/>
    </source>
</evidence>
<dbReference type="Gene3D" id="3.40.275.10">
    <property type="entry name" value="L-fucose Isomerase, Chain A, domain 2"/>
    <property type="match status" value="1"/>
</dbReference>
<dbReference type="Pfam" id="PF07882">
    <property type="entry name" value="Fucose_iso_N2"/>
    <property type="match status" value="1"/>
</dbReference>
<keyword evidence="1" id="KW-0963">Cytoplasm</keyword>
<dbReference type="GO" id="GO:0019571">
    <property type="term" value="P:D-arabinose catabolic process"/>
    <property type="evidence" value="ECO:0007669"/>
    <property type="project" value="TreeGrafter"/>
</dbReference>
<evidence type="ECO:0000313" key="9">
    <source>
        <dbReference type="EMBL" id="VAW24932.1"/>
    </source>
</evidence>
<evidence type="ECO:0000256" key="4">
    <source>
        <dbReference type="ARBA" id="ARBA00023235"/>
    </source>
</evidence>
<dbReference type="SUPFAM" id="SSF50443">
    <property type="entry name" value="FucI/AraA C-terminal domain-like"/>
    <property type="match status" value="1"/>
</dbReference>
<keyword evidence="4 9" id="KW-0413">Isomerase</keyword>
<dbReference type="PANTHER" id="PTHR37840">
    <property type="entry name" value="L-FUCOSE ISOMERASE"/>
    <property type="match status" value="1"/>
</dbReference>
<dbReference type="InterPro" id="IPR038392">
    <property type="entry name" value="Fucose_isomerase_dom2_sf"/>
</dbReference>
<dbReference type="PANTHER" id="PTHR37840:SF1">
    <property type="entry name" value="L-FUCOSE ISOMERASE"/>
    <property type="match status" value="1"/>
</dbReference>
<dbReference type="Gene3D" id="3.20.14.10">
    <property type="entry name" value="L-fucose/L-arabinose isomerase, C-terminal"/>
    <property type="match status" value="1"/>
</dbReference>
<dbReference type="SUPFAM" id="SSF53743">
    <property type="entry name" value="FucI/AraA N-terminal and middle domains"/>
    <property type="match status" value="1"/>
</dbReference>
<dbReference type="InterPro" id="IPR012889">
    <property type="entry name" value="Fucose_isomerase_N2"/>
</dbReference>
<dbReference type="InterPro" id="IPR009015">
    <property type="entry name" value="Fucose_isomerase_N/cen_sf"/>
</dbReference>
<sequence length="572" mass="62856">MEKAKRLPGTATTGKSCSATIGVCAACDPRIDEDSRKRTQIIMGNIADFIHKNIKLPIDEKVKVVWSPILIDGEKQADIVARQFKSEGVNIIICTPDTWAFPQLTLMSLMAHFPKETPLNITCGNSAPKPGVVYAHAVNGAFAQQGRLTHLNVGQWDDTGMDPAISDETLQSLLDWAFAATTYAGLKGKRVVCFGHDSMGMETALTHVNATRNTFGIEVTRLDMKLLADKLKKNDYAKEELKALRAWLENNLGSIDISQPDGSNKLDQSLAMYLIMRDILADLNAVGGAFMNQLEWASDNRGIPLPICDMAESLLNSTFDHNGPKNAMPFGTEADMQGTLTMLFKTWLTGGNPPLFMDFRKVWEPSELKKKATGLGIEVTGNERWAQKGIVDGNNSGSASLNWAGLPGEDVKKLLKRVSMPGAELYYFPGGGNSVRFITPGGIEGIASRLTYSELNGMFSLVWDEAVTVGLPGKLADFVANSSNITWPHTWVVPKYATMAEYKQFAPANHFHMTWGLTPSVLQYWMDLANVISVSPWQARPGFIENTDRPTPLMFLINGGENSTKRLRSKGY</sequence>
<dbReference type="Pfam" id="PF07881">
    <property type="entry name" value="Fucose_iso_N1"/>
    <property type="match status" value="1"/>
</dbReference>
<dbReference type="InterPro" id="IPR038393">
    <property type="entry name" value="Fuc_iso_dom3_sf"/>
</dbReference>
<dbReference type="GO" id="GO:0030145">
    <property type="term" value="F:manganese ion binding"/>
    <property type="evidence" value="ECO:0007669"/>
    <property type="project" value="InterPro"/>
</dbReference>
<dbReference type="GO" id="GO:0005737">
    <property type="term" value="C:cytoplasm"/>
    <property type="evidence" value="ECO:0007669"/>
    <property type="project" value="InterPro"/>
</dbReference>
<dbReference type="GO" id="GO:0042355">
    <property type="term" value="P:L-fucose catabolic process"/>
    <property type="evidence" value="ECO:0007669"/>
    <property type="project" value="TreeGrafter"/>
</dbReference>
<evidence type="ECO:0000256" key="2">
    <source>
        <dbReference type="ARBA" id="ARBA00022723"/>
    </source>
</evidence>
<dbReference type="InterPro" id="IPR038391">
    <property type="entry name" value="Fucose_iso_dom1_sf"/>
</dbReference>
<dbReference type="Gene3D" id="3.40.50.1070">
    <property type="match status" value="1"/>
</dbReference>
<proteinExistence type="predicted"/>
<dbReference type="AlphaFoldDB" id="A0A3B0UEB7"/>
<reference evidence="9" key="1">
    <citation type="submission" date="2018-06" db="EMBL/GenBank/DDBJ databases">
        <authorList>
            <person name="Zhirakovskaya E."/>
        </authorList>
    </citation>
    <scope>NUCLEOTIDE SEQUENCE</scope>
</reference>
<feature type="domain" description="L-fucose isomerase N-terminal-2" evidence="8">
    <location>
        <begin position="192"/>
        <end position="350"/>
    </location>
</feature>
<protein>
    <submittedName>
        <fullName evidence="9">L-fucose isomerase @ D-Arabinose ketol-isomerase</fullName>
        <ecNumber evidence="9">5.3.1.25</ecNumber>
        <ecNumber evidence="9">5.3.1.3</ecNumber>
    </submittedName>
</protein>
<evidence type="ECO:0000256" key="1">
    <source>
        <dbReference type="ARBA" id="ARBA00022490"/>
    </source>
</evidence>
<dbReference type="InterPro" id="IPR012888">
    <property type="entry name" value="Fucose_iso_N1"/>
</dbReference>
<keyword evidence="2" id="KW-0479">Metal-binding</keyword>
<organism evidence="9">
    <name type="scientific">hydrothermal vent metagenome</name>
    <dbReference type="NCBI Taxonomy" id="652676"/>
    <lineage>
        <taxon>unclassified sequences</taxon>
        <taxon>metagenomes</taxon>
        <taxon>ecological metagenomes</taxon>
    </lineage>
</organism>
<accession>A0A3B0UEB7</accession>
<keyword evidence="6" id="KW-0119">Carbohydrate metabolism</keyword>
<dbReference type="EMBL" id="UOEP01000228">
    <property type="protein sequence ID" value="VAW24932.1"/>
    <property type="molecule type" value="Genomic_DNA"/>
</dbReference>
<dbReference type="GO" id="GO:0008736">
    <property type="term" value="F:L-fucose isomerase activity"/>
    <property type="evidence" value="ECO:0007669"/>
    <property type="project" value="UniProtKB-EC"/>
</dbReference>
<dbReference type="EC" id="5.3.1.3" evidence="9"/>
<evidence type="ECO:0000259" key="8">
    <source>
        <dbReference type="Pfam" id="PF07882"/>
    </source>
</evidence>
<evidence type="ECO:0000256" key="6">
    <source>
        <dbReference type="ARBA" id="ARBA00023277"/>
    </source>
</evidence>
<keyword evidence="5" id="KW-0294">Fucose metabolism</keyword>
<dbReference type="EC" id="5.3.1.25" evidence="9"/>
<dbReference type="GO" id="GO:0008790">
    <property type="term" value="F:arabinose isomerase activity"/>
    <property type="evidence" value="ECO:0007669"/>
    <property type="project" value="UniProtKB-EC"/>
</dbReference>
<gene>
    <name evidence="9" type="ORF">MNBD_BACTEROID01-2936</name>
</gene>
<dbReference type="InterPro" id="IPR005763">
    <property type="entry name" value="Fucose_isomerase"/>
</dbReference>
<feature type="domain" description="L-fucose isomerase N-terminal-1" evidence="7">
    <location>
        <begin position="20"/>
        <end position="188"/>
    </location>
</feature>
<keyword evidence="3" id="KW-0464">Manganese</keyword>
<evidence type="ECO:0000256" key="5">
    <source>
        <dbReference type="ARBA" id="ARBA00023253"/>
    </source>
</evidence>